<dbReference type="AlphaFoldDB" id="A0A7Z0B0K5"/>
<sequence length="108" mass="11399">MQQDDSFYFQAIEFARRGYAVVVPTREGFGSSGGTYFRANCDLTEGARHWANSVQAAIGKDAQAKATKACEERGGVGCQLYALGNVLVYKGPFAAAGKTVAVPSANSP</sequence>
<dbReference type="RefSeq" id="WP_179713162.1">
    <property type="nucleotide sequence ID" value="NZ_JACCAU010000001.1"/>
</dbReference>
<protein>
    <submittedName>
        <fullName evidence="1">Uncharacterized protein</fullName>
    </submittedName>
</protein>
<reference evidence="1 2" key="1">
    <citation type="submission" date="2020-07" db="EMBL/GenBank/DDBJ databases">
        <title>Exploring microbial biodiversity for novel pathways involved in the catabolism of aromatic compounds derived from lignin.</title>
        <authorList>
            <person name="Elkins J."/>
        </authorList>
    </citation>
    <scope>NUCLEOTIDE SEQUENCE [LARGE SCALE GENOMIC DNA]</scope>
    <source>
        <strain evidence="1 2">H2C3B</strain>
    </source>
</reference>
<dbReference type="SUPFAM" id="SSF53474">
    <property type="entry name" value="alpha/beta-Hydrolases"/>
    <property type="match status" value="1"/>
</dbReference>
<accession>A0A7Z0B0K5</accession>
<dbReference type="InterPro" id="IPR029058">
    <property type="entry name" value="AB_hydrolase_fold"/>
</dbReference>
<organism evidence="1 2">
    <name type="scientific">Paraburkholderia bryophila</name>
    <dbReference type="NCBI Taxonomy" id="420952"/>
    <lineage>
        <taxon>Bacteria</taxon>
        <taxon>Pseudomonadati</taxon>
        <taxon>Pseudomonadota</taxon>
        <taxon>Betaproteobacteria</taxon>
        <taxon>Burkholderiales</taxon>
        <taxon>Burkholderiaceae</taxon>
        <taxon>Paraburkholderia</taxon>
    </lineage>
</organism>
<proteinExistence type="predicted"/>
<comment type="caution">
    <text evidence="1">The sequence shown here is derived from an EMBL/GenBank/DDBJ whole genome shotgun (WGS) entry which is preliminary data.</text>
</comment>
<dbReference type="Gene3D" id="3.40.50.1820">
    <property type="entry name" value="alpha/beta hydrolase"/>
    <property type="match status" value="1"/>
</dbReference>
<evidence type="ECO:0000313" key="2">
    <source>
        <dbReference type="Proteomes" id="UP000572540"/>
    </source>
</evidence>
<evidence type="ECO:0000313" key="1">
    <source>
        <dbReference type="EMBL" id="NYH16714.1"/>
    </source>
</evidence>
<name>A0A7Z0B0K5_9BURK</name>
<dbReference type="Proteomes" id="UP000572540">
    <property type="component" value="Unassembled WGS sequence"/>
</dbReference>
<dbReference type="EMBL" id="JACCAU010000001">
    <property type="protein sequence ID" value="NYH16714.1"/>
    <property type="molecule type" value="Genomic_DNA"/>
</dbReference>
<gene>
    <name evidence="1" type="ORF">GGD41_003942</name>
</gene>